<evidence type="ECO:0000256" key="5">
    <source>
        <dbReference type="ARBA" id="ARBA00023049"/>
    </source>
</evidence>
<dbReference type="PATRIC" id="fig|49547.3.peg.1825"/>
<dbReference type="STRING" id="49547.MBCUR_17160"/>
<dbReference type="Pfam" id="PF14464">
    <property type="entry name" value="Prok-JAB"/>
    <property type="match status" value="1"/>
</dbReference>
<keyword evidence="8" id="KW-1185">Reference proteome</keyword>
<proteinExistence type="predicted"/>
<keyword evidence="1" id="KW-0645">Protease</keyword>
<evidence type="ECO:0000313" key="7">
    <source>
        <dbReference type="EMBL" id="KZX10625.1"/>
    </source>
</evidence>
<evidence type="ECO:0000256" key="4">
    <source>
        <dbReference type="ARBA" id="ARBA00022833"/>
    </source>
</evidence>
<sequence length="141" mass="16090">MFDKILSKIFKTKDYEFNDVQVTEEVIDYIIDLAINSNPNEFIAEFEGKIKDKILIINGLIFLPTVTSGESAVIYTYMKPPTIKTWGTVHSHPGGIPQPSDADLFTFSRRGLFHMIIATPFRVEDIRGFNHFGEPMDFTII</sequence>
<evidence type="ECO:0000256" key="2">
    <source>
        <dbReference type="ARBA" id="ARBA00022723"/>
    </source>
</evidence>
<evidence type="ECO:0000256" key="1">
    <source>
        <dbReference type="ARBA" id="ARBA00022670"/>
    </source>
</evidence>
<keyword evidence="5" id="KW-0482">Metalloprotease</keyword>
<comment type="caution">
    <text evidence="7">The sequence shown here is derived from an EMBL/GenBank/DDBJ whole genome shotgun (WGS) entry which is preliminary data.</text>
</comment>
<dbReference type="RefSeq" id="WP_067092497.1">
    <property type="nucleotide sequence ID" value="NZ_LWMV01000207.1"/>
</dbReference>
<keyword evidence="3" id="KW-0378">Hydrolase</keyword>
<feature type="domain" description="JAB" evidence="6">
    <location>
        <begin position="24"/>
        <end position="120"/>
    </location>
</feature>
<organism evidence="7 8">
    <name type="scientific">Methanobrevibacter curvatus</name>
    <dbReference type="NCBI Taxonomy" id="49547"/>
    <lineage>
        <taxon>Archaea</taxon>
        <taxon>Methanobacteriati</taxon>
        <taxon>Methanobacteriota</taxon>
        <taxon>Methanomada group</taxon>
        <taxon>Methanobacteria</taxon>
        <taxon>Methanobacteriales</taxon>
        <taxon>Methanobacteriaceae</taxon>
        <taxon>Methanobrevibacter</taxon>
    </lineage>
</organism>
<dbReference type="EMBL" id="LWMV01000207">
    <property type="protein sequence ID" value="KZX10625.1"/>
    <property type="molecule type" value="Genomic_DNA"/>
</dbReference>
<dbReference type="GO" id="GO:0046872">
    <property type="term" value="F:metal ion binding"/>
    <property type="evidence" value="ECO:0007669"/>
    <property type="project" value="UniProtKB-KW"/>
</dbReference>
<evidence type="ECO:0000313" key="8">
    <source>
        <dbReference type="Proteomes" id="UP000077245"/>
    </source>
</evidence>
<dbReference type="SUPFAM" id="SSF102712">
    <property type="entry name" value="JAB1/MPN domain"/>
    <property type="match status" value="1"/>
</dbReference>
<gene>
    <name evidence="7" type="ORF">MBCUR_17160</name>
</gene>
<dbReference type="GO" id="GO:0006508">
    <property type="term" value="P:proteolysis"/>
    <property type="evidence" value="ECO:0007669"/>
    <property type="project" value="UniProtKB-KW"/>
</dbReference>
<evidence type="ECO:0000256" key="3">
    <source>
        <dbReference type="ARBA" id="ARBA00022801"/>
    </source>
</evidence>
<dbReference type="GO" id="GO:0008237">
    <property type="term" value="F:metallopeptidase activity"/>
    <property type="evidence" value="ECO:0007669"/>
    <property type="project" value="UniProtKB-KW"/>
</dbReference>
<dbReference type="InterPro" id="IPR028090">
    <property type="entry name" value="JAB_dom_prok"/>
</dbReference>
<dbReference type="OrthoDB" id="4612at2157"/>
<protein>
    <recommendedName>
        <fullName evidence="6">JAB domain-containing protein</fullName>
    </recommendedName>
</protein>
<accession>A0A162FBH1</accession>
<reference evidence="7 8" key="1">
    <citation type="submission" date="2016-04" db="EMBL/GenBank/DDBJ databases">
        <title>Genome sequence of Methanobrevibacter curvatus DSM 11111.</title>
        <authorList>
            <person name="Poehlein A."/>
            <person name="Seedorf H."/>
            <person name="Daniel R."/>
        </authorList>
    </citation>
    <scope>NUCLEOTIDE SEQUENCE [LARGE SCALE GENOMIC DNA]</scope>
    <source>
        <strain evidence="7 8">DSM 11111</strain>
    </source>
</reference>
<dbReference type="AlphaFoldDB" id="A0A162FBH1"/>
<name>A0A162FBH1_9EURY</name>
<keyword evidence="2" id="KW-0479">Metal-binding</keyword>
<evidence type="ECO:0000259" key="6">
    <source>
        <dbReference type="Pfam" id="PF14464"/>
    </source>
</evidence>
<keyword evidence="4" id="KW-0862">Zinc</keyword>
<dbReference type="Proteomes" id="UP000077245">
    <property type="component" value="Unassembled WGS sequence"/>
</dbReference>
<dbReference type="Gene3D" id="3.40.140.10">
    <property type="entry name" value="Cytidine Deaminase, domain 2"/>
    <property type="match status" value="1"/>
</dbReference>